<sequence length="511" mass="59603">MKQLLRLLTNKIVIVGFLIIVQVCILLFGVYVLSMFSLNAYMVFNILSFIVGIYVINRSDNPSYKLTWAVTIIGLPIFGWLLYLMFGAKQVPKALRVRDQDLHRDMMNYIDGELDSYLYLAENDEGAYKQMNYIWNSSMFPPYGKTKTTFFATGESNFEVMIEKLESAKEFIFLEYFIIDEGYMWSTILEILERKVAEGVDVRLLYDDFGCASKLPNYYDRVLNAKGIKTKVFNPIKPRIAVQMNNRDHRKIFVVDGVVAMSGGVNLADEYINKIERFGHWKDGGAMIEGEAVWSFTLMFLQFWNFDEKEKDVYANFHKPREYFEDYADDGIVQPFSDTPTDDENVGEYTHINMINNAVDYVYITTPYLVIDQEMKTSLILAAKNGVDVRILVPHIPDKWYVFQLTRHNYQDLTKNGVKIYEYTPGFVHAKNFVADDKYAIVGTTNMDFRSYYLHYECGIWFYKSSLIADIKKDYLDTLKESEQITYEMCRKEHLPIRILRAILNIFAPLM</sequence>
<reference evidence="15 16" key="1">
    <citation type="submission" date="2023-07" db="EMBL/GenBank/DDBJ databases">
        <title>Genomic Encyclopedia of Type Strains, Phase IV (KMG-IV): sequencing the most valuable type-strain genomes for metagenomic binning, comparative biology and taxonomic classification.</title>
        <authorList>
            <person name="Goeker M."/>
        </authorList>
    </citation>
    <scope>NUCLEOTIDE SEQUENCE [LARGE SCALE GENOMIC DNA]</scope>
    <source>
        <strain evidence="15 16">DSM 16784</strain>
    </source>
</reference>
<comment type="subcellular location">
    <subcellularLocation>
        <location evidence="1">Cell membrane</location>
        <topology evidence="1">Multi-pass membrane protein</topology>
    </subcellularLocation>
</comment>
<evidence type="ECO:0000256" key="11">
    <source>
        <dbReference type="ARBA" id="ARBA00023264"/>
    </source>
</evidence>
<evidence type="ECO:0000256" key="1">
    <source>
        <dbReference type="ARBA" id="ARBA00004651"/>
    </source>
</evidence>
<evidence type="ECO:0000256" key="4">
    <source>
        <dbReference type="ARBA" id="ARBA00022679"/>
    </source>
</evidence>
<dbReference type="EMBL" id="JAUSUR010000001">
    <property type="protein sequence ID" value="MDQ0359948.1"/>
    <property type="molecule type" value="Genomic_DNA"/>
</dbReference>
<evidence type="ECO:0000313" key="16">
    <source>
        <dbReference type="Proteomes" id="UP001230220"/>
    </source>
</evidence>
<keyword evidence="6" id="KW-0677">Repeat</keyword>
<evidence type="ECO:0000256" key="8">
    <source>
        <dbReference type="ARBA" id="ARBA00023098"/>
    </source>
</evidence>
<feature type="transmembrane region" description="Helical" evidence="13">
    <location>
        <begin position="68"/>
        <end position="86"/>
    </location>
</feature>
<feature type="transmembrane region" description="Helical" evidence="13">
    <location>
        <begin position="38"/>
        <end position="56"/>
    </location>
</feature>
<dbReference type="SMART" id="SM00155">
    <property type="entry name" value="PLDc"/>
    <property type="match status" value="2"/>
</dbReference>
<dbReference type="EC" id="2.7.8.-" evidence="12"/>
<evidence type="ECO:0000256" key="7">
    <source>
        <dbReference type="ARBA" id="ARBA00022989"/>
    </source>
</evidence>
<feature type="domain" description="PLD phosphodiesterase" evidence="14">
    <location>
        <begin position="424"/>
        <end position="451"/>
    </location>
</feature>
<proteinExistence type="predicted"/>
<gene>
    <name evidence="15" type="ORF">J2S15_000679</name>
</gene>
<evidence type="ECO:0000256" key="13">
    <source>
        <dbReference type="SAM" id="Phobius"/>
    </source>
</evidence>
<evidence type="ECO:0000256" key="3">
    <source>
        <dbReference type="ARBA" id="ARBA00022516"/>
    </source>
</evidence>
<evidence type="ECO:0000256" key="6">
    <source>
        <dbReference type="ARBA" id="ARBA00022737"/>
    </source>
</evidence>
<evidence type="ECO:0000259" key="14">
    <source>
        <dbReference type="PROSITE" id="PS50035"/>
    </source>
</evidence>
<evidence type="ECO:0000256" key="5">
    <source>
        <dbReference type="ARBA" id="ARBA00022692"/>
    </source>
</evidence>
<dbReference type="Gene3D" id="3.30.870.10">
    <property type="entry name" value="Endonuclease Chain A"/>
    <property type="match status" value="2"/>
</dbReference>
<dbReference type="PROSITE" id="PS50035">
    <property type="entry name" value="PLD"/>
    <property type="match status" value="2"/>
</dbReference>
<keyword evidence="4 15" id="KW-0808">Transferase</keyword>
<keyword evidence="3" id="KW-0444">Lipid biosynthesis</keyword>
<keyword evidence="5 13" id="KW-0812">Transmembrane</keyword>
<dbReference type="RefSeq" id="WP_307405489.1">
    <property type="nucleotide sequence ID" value="NZ_JAUSUR010000001.1"/>
</dbReference>
<dbReference type="Proteomes" id="UP001230220">
    <property type="component" value="Unassembled WGS sequence"/>
</dbReference>
<dbReference type="NCBIfam" id="TIGR04265">
    <property type="entry name" value="bac_cardiolipin"/>
    <property type="match status" value="1"/>
</dbReference>
<accession>A0ABU0DZN8</accession>
<dbReference type="SUPFAM" id="SSF56024">
    <property type="entry name" value="Phospholipase D/nuclease"/>
    <property type="match status" value="2"/>
</dbReference>
<keyword evidence="11" id="KW-1208">Phospholipid metabolism</keyword>
<keyword evidence="7 13" id="KW-1133">Transmembrane helix</keyword>
<keyword evidence="16" id="KW-1185">Reference proteome</keyword>
<evidence type="ECO:0000256" key="2">
    <source>
        <dbReference type="ARBA" id="ARBA00022475"/>
    </source>
</evidence>
<feature type="domain" description="PLD phosphodiesterase" evidence="14">
    <location>
        <begin position="244"/>
        <end position="271"/>
    </location>
</feature>
<keyword evidence="9 13" id="KW-0472">Membrane</keyword>
<dbReference type="InterPro" id="IPR025202">
    <property type="entry name" value="PLD-like_dom"/>
</dbReference>
<name>A0ABU0DZN8_9FIRM</name>
<feature type="transmembrane region" description="Helical" evidence="13">
    <location>
        <begin position="12"/>
        <end position="32"/>
    </location>
</feature>
<dbReference type="GO" id="GO:0016740">
    <property type="term" value="F:transferase activity"/>
    <property type="evidence" value="ECO:0007669"/>
    <property type="project" value="UniProtKB-KW"/>
</dbReference>
<keyword evidence="10" id="KW-0594">Phospholipid biosynthesis</keyword>
<dbReference type="PANTHER" id="PTHR21248">
    <property type="entry name" value="CARDIOLIPIN SYNTHASE"/>
    <property type="match status" value="1"/>
</dbReference>
<comment type="caution">
    <text evidence="15">The sequence shown here is derived from an EMBL/GenBank/DDBJ whole genome shotgun (WGS) entry which is preliminary data.</text>
</comment>
<dbReference type="CDD" id="cd09154">
    <property type="entry name" value="PLDc_SMU_988_like_1"/>
    <property type="match status" value="1"/>
</dbReference>
<evidence type="ECO:0000313" key="15">
    <source>
        <dbReference type="EMBL" id="MDQ0359948.1"/>
    </source>
</evidence>
<dbReference type="Pfam" id="PF13091">
    <property type="entry name" value="PLDc_2"/>
    <property type="match status" value="2"/>
</dbReference>
<dbReference type="InterPro" id="IPR001736">
    <property type="entry name" value="PLipase_D/transphosphatidylase"/>
</dbReference>
<dbReference type="Pfam" id="PF13396">
    <property type="entry name" value="PLDc_N"/>
    <property type="match status" value="1"/>
</dbReference>
<evidence type="ECO:0000256" key="9">
    <source>
        <dbReference type="ARBA" id="ARBA00023136"/>
    </source>
</evidence>
<evidence type="ECO:0000256" key="12">
    <source>
        <dbReference type="NCBIfam" id="TIGR04265"/>
    </source>
</evidence>
<protein>
    <recommendedName>
        <fullName evidence="12">Cardiolipin synthase</fullName>
        <ecNumber evidence="12">2.7.8.-</ecNumber>
    </recommendedName>
</protein>
<dbReference type="InterPro" id="IPR022924">
    <property type="entry name" value="Cardiolipin_synthase"/>
</dbReference>
<evidence type="ECO:0000256" key="10">
    <source>
        <dbReference type="ARBA" id="ARBA00023209"/>
    </source>
</evidence>
<keyword evidence="2" id="KW-1003">Cell membrane</keyword>
<dbReference type="InterPro" id="IPR027379">
    <property type="entry name" value="CLS_N"/>
</dbReference>
<organism evidence="15 16">
    <name type="scientific">Breznakia pachnodae</name>
    <dbReference type="NCBI Taxonomy" id="265178"/>
    <lineage>
        <taxon>Bacteria</taxon>
        <taxon>Bacillati</taxon>
        <taxon>Bacillota</taxon>
        <taxon>Erysipelotrichia</taxon>
        <taxon>Erysipelotrichales</taxon>
        <taxon>Erysipelotrichaceae</taxon>
        <taxon>Breznakia</taxon>
    </lineage>
</organism>
<dbReference type="PANTHER" id="PTHR21248:SF22">
    <property type="entry name" value="PHOSPHOLIPASE D"/>
    <property type="match status" value="1"/>
</dbReference>
<dbReference type="CDD" id="cd09160">
    <property type="entry name" value="PLDc_SMU_988_like_2"/>
    <property type="match status" value="1"/>
</dbReference>
<keyword evidence="8" id="KW-0443">Lipid metabolism</keyword>